<evidence type="ECO:0000313" key="5">
    <source>
        <dbReference type="Proteomes" id="UP000824005"/>
    </source>
</evidence>
<dbReference type="CDD" id="cd05276">
    <property type="entry name" value="p53_inducible_oxidoreductase"/>
    <property type="match status" value="1"/>
</dbReference>
<dbReference type="SUPFAM" id="SSF51735">
    <property type="entry name" value="NAD(P)-binding Rossmann-fold domains"/>
    <property type="match status" value="1"/>
</dbReference>
<dbReference type="GO" id="GO:0016651">
    <property type="term" value="F:oxidoreductase activity, acting on NAD(P)H"/>
    <property type="evidence" value="ECO:0007669"/>
    <property type="project" value="TreeGrafter"/>
</dbReference>
<reference evidence="4" key="1">
    <citation type="journal article" date="2021" name="PeerJ">
        <title>Extensive microbial diversity within the chicken gut microbiome revealed by metagenomics and culture.</title>
        <authorList>
            <person name="Gilroy R."/>
            <person name="Ravi A."/>
            <person name="Getino M."/>
            <person name="Pursley I."/>
            <person name="Horton D.L."/>
            <person name="Alikhan N.F."/>
            <person name="Baker D."/>
            <person name="Gharbi K."/>
            <person name="Hall N."/>
            <person name="Watson M."/>
            <person name="Adriaenssens E.M."/>
            <person name="Foster-Nyarko E."/>
            <person name="Jarju S."/>
            <person name="Secka A."/>
            <person name="Antonio M."/>
            <person name="Oren A."/>
            <person name="Chaudhuri R.R."/>
            <person name="La Ragione R."/>
            <person name="Hildebrand F."/>
            <person name="Pallen M.J."/>
        </authorList>
    </citation>
    <scope>NUCLEOTIDE SEQUENCE</scope>
    <source>
        <strain evidence="4">ChiGjej1B1-98</strain>
    </source>
</reference>
<reference evidence="4" key="2">
    <citation type="submission" date="2021-04" db="EMBL/GenBank/DDBJ databases">
        <authorList>
            <person name="Gilroy R."/>
        </authorList>
    </citation>
    <scope>NUCLEOTIDE SEQUENCE</scope>
    <source>
        <strain evidence="4">ChiGjej1B1-98</strain>
    </source>
</reference>
<dbReference type="InterPro" id="IPR013154">
    <property type="entry name" value="ADH-like_N"/>
</dbReference>
<dbReference type="InterPro" id="IPR002364">
    <property type="entry name" value="Quin_OxRdtase/zeta-crystal_CS"/>
</dbReference>
<dbReference type="GO" id="GO:0008270">
    <property type="term" value="F:zinc ion binding"/>
    <property type="evidence" value="ECO:0007669"/>
    <property type="project" value="InterPro"/>
</dbReference>
<dbReference type="NCBIfam" id="TIGR02824">
    <property type="entry name" value="quinone_pig3"/>
    <property type="match status" value="1"/>
</dbReference>
<dbReference type="Gene3D" id="3.90.180.10">
    <property type="entry name" value="Medium-chain alcohol dehydrogenases, catalytic domain"/>
    <property type="match status" value="1"/>
</dbReference>
<feature type="domain" description="Enoyl reductase (ER)" evidence="3">
    <location>
        <begin position="10"/>
        <end position="283"/>
    </location>
</feature>
<protein>
    <submittedName>
        <fullName evidence="4">NAD(P)H-quinone oxidoreductase</fullName>
    </submittedName>
</protein>
<evidence type="ECO:0000313" key="4">
    <source>
        <dbReference type="EMBL" id="HIY67601.1"/>
    </source>
</evidence>
<evidence type="ECO:0000256" key="1">
    <source>
        <dbReference type="ARBA" id="ARBA00022857"/>
    </source>
</evidence>
<organism evidence="4 5">
    <name type="scientific">Candidatus Agrococcus pullicola</name>
    <dbReference type="NCBI Taxonomy" id="2838429"/>
    <lineage>
        <taxon>Bacteria</taxon>
        <taxon>Bacillati</taxon>
        <taxon>Actinomycetota</taxon>
        <taxon>Actinomycetes</taxon>
        <taxon>Micrococcales</taxon>
        <taxon>Microbacteriaceae</taxon>
        <taxon>Agrococcus</taxon>
    </lineage>
</organism>
<dbReference type="InterPro" id="IPR014189">
    <property type="entry name" value="Quinone_OxRdtase_PIG3"/>
</dbReference>
<dbReference type="PANTHER" id="PTHR48106">
    <property type="entry name" value="QUINONE OXIDOREDUCTASE PIG3-RELATED"/>
    <property type="match status" value="1"/>
</dbReference>
<feature type="non-terminal residue" evidence="4">
    <location>
        <position position="283"/>
    </location>
</feature>
<dbReference type="EMBL" id="DXDC01000460">
    <property type="protein sequence ID" value="HIY67601.1"/>
    <property type="molecule type" value="Genomic_DNA"/>
</dbReference>
<dbReference type="PROSITE" id="PS01162">
    <property type="entry name" value="QOR_ZETA_CRYSTAL"/>
    <property type="match status" value="1"/>
</dbReference>
<dbReference type="Pfam" id="PF00107">
    <property type="entry name" value="ADH_zinc_N"/>
    <property type="match status" value="1"/>
</dbReference>
<sequence length="283" mass="29032">MTAIQYEGAGELDVVAVVDRPVPHPAAGEVLLRVTAAGINNADILQRRGKYPPPPGASDIPGLEASGTIVATGEGVRGWSVGDEACALLAGGGYAEYVAVPAGQLAPIPRGISITDAAALPEVAATTWANLVIHGNATEGETALVHGGSGGIGSFAIQLLRELGLRVITTAGSPEKAEYCRALGADHVIDYRSEDFSARTLEITEGAGADIILDIMGGSYLPGNVKALATGGRLVIIAMQGGAKGELSIPALMGKRAWITGTTIRARSVDEKTEIIRQVAEHV</sequence>
<dbReference type="SUPFAM" id="SSF50129">
    <property type="entry name" value="GroES-like"/>
    <property type="match status" value="1"/>
</dbReference>
<keyword evidence="2" id="KW-0560">Oxidoreductase</keyword>
<dbReference type="SMART" id="SM00829">
    <property type="entry name" value="PKS_ER"/>
    <property type="match status" value="1"/>
</dbReference>
<accession>A0A9D1Z0Y4</accession>
<name>A0A9D1Z0Y4_9MICO</name>
<dbReference type="Proteomes" id="UP000824005">
    <property type="component" value="Unassembled WGS sequence"/>
</dbReference>
<keyword evidence="1" id="KW-0521">NADP</keyword>
<dbReference type="InterPro" id="IPR011032">
    <property type="entry name" value="GroES-like_sf"/>
</dbReference>
<evidence type="ECO:0000256" key="2">
    <source>
        <dbReference type="ARBA" id="ARBA00023002"/>
    </source>
</evidence>
<dbReference type="Gene3D" id="3.40.50.720">
    <property type="entry name" value="NAD(P)-binding Rossmann-like Domain"/>
    <property type="match status" value="1"/>
</dbReference>
<dbReference type="Pfam" id="PF08240">
    <property type="entry name" value="ADH_N"/>
    <property type="match status" value="1"/>
</dbReference>
<dbReference type="AlphaFoldDB" id="A0A9D1Z0Y4"/>
<dbReference type="PANTHER" id="PTHR48106:SF8">
    <property type="entry name" value="OS02G0805600 PROTEIN"/>
    <property type="match status" value="1"/>
</dbReference>
<comment type="caution">
    <text evidence="4">The sequence shown here is derived from an EMBL/GenBank/DDBJ whole genome shotgun (WGS) entry which is preliminary data.</text>
</comment>
<gene>
    <name evidence="4" type="ORF">H9830_15155</name>
</gene>
<dbReference type="InterPro" id="IPR036291">
    <property type="entry name" value="NAD(P)-bd_dom_sf"/>
</dbReference>
<evidence type="ECO:0000259" key="3">
    <source>
        <dbReference type="SMART" id="SM00829"/>
    </source>
</evidence>
<dbReference type="GO" id="GO:0070402">
    <property type="term" value="F:NADPH binding"/>
    <property type="evidence" value="ECO:0007669"/>
    <property type="project" value="TreeGrafter"/>
</dbReference>
<proteinExistence type="predicted"/>
<dbReference type="InterPro" id="IPR013149">
    <property type="entry name" value="ADH-like_C"/>
</dbReference>
<dbReference type="InterPro" id="IPR020843">
    <property type="entry name" value="ER"/>
</dbReference>